<gene>
    <name evidence="25" type="ORF">SFRICE_008974</name>
</gene>
<keyword evidence="11" id="KW-0862">Zinc</keyword>
<dbReference type="InterPro" id="IPR003604">
    <property type="entry name" value="Matrin/U1-like-C_Znf_C2H2"/>
</dbReference>
<dbReference type="SUPFAM" id="SSF46589">
    <property type="entry name" value="tRNA-binding arm"/>
    <property type="match status" value="1"/>
</dbReference>
<dbReference type="Gene3D" id="3.30.160.60">
    <property type="entry name" value="Classic Zinc Finger"/>
    <property type="match status" value="1"/>
</dbReference>
<accession>A0A2H1VTP7</accession>
<dbReference type="InterPro" id="IPR010978">
    <property type="entry name" value="tRNA-bd_arm"/>
</dbReference>
<evidence type="ECO:0000256" key="5">
    <source>
        <dbReference type="ARBA" id="ARBA00022490"/>
    </source>
</evidence>
<dbReference type="InterPro" id="IPR022755">
    <property type="entry name" value="Znf_C2H2_jaz"/>
</dbReference>
<dbReference type="PROSITE" id="PS50862">
    <property type="entry name" value="AA_TRNA_LIGASE_II"/>
    <property type="match status" value="1"/>
</dbReference>
<comment type="similarity">
    <text evidence="3">Belongs to the class-II aminoacyl-tRNA synthetase family. Type-1 seryl-tRNA synthetase subfamily.</text>
</comment>
<evidence type="ECO:0000256" key="12">
    <source>
        <dbReference type="ARBA" id="ARBA00022840"/>
    </source>
</evidence>
<evidence type="ECO:0000256" key="17">
    <source>
        <dbReference type="ARBA" id="ARBA00057732"/>
    </source>
</evidence>
<keyword evidence="13" id="KW-0030">Aminoacyl-tRNA synthetase</keyword>
<dbReference type="PROSITE" id="PS00028">
    <property type="entry name" value="ZINC_FINGER_C2H2_1"/>
    <property type="match status" value="1"/>
</dbReference>
<name>A0A2H1VTP7_SPOFR</name>
<evidence type="ECO:0000256" key="20">
    <source>
        <dbReference type="PROSITE-ProRule" id="PRU00042"/>
    </source>
</evidence>
<evidence type="ECO:0000256" key="3">
    <source>
        <dbReference type="ARBA" id="ARBA00010728"/>
    </source>
</evidence>
<comment type="similarity">
    <text evidence="16">Belongs to the ZNF593/BUD20 C2H2-type zinc-finger protein family.</text>
</comment>
<dbReference type="InterPro" id="IPR002317">
    <property type="entry name" value="Ser-tRNA-ligase_type_1"/>
</dbReference>
<dbReference type="GO" id="GO:0005524">
    <property type="term" value="F:ATP binding"/>
    <property type="evidence" value="ECO:0007669"/>
    <property type="project" value="UniProtKB-KW"/>
</dbReference>
<feature type="domain" description="C2H2-type" evidence="23">
    <location>
        <begin position="58"/>
        <end position="87"/>
    </location>
</feature>
<dbReference type="Pfam" id="PF00587">
    <property type="entry name" value="tRNA-synt_2b"/>
    <property type="match status" value="1"/>
</dbReference>
<feature type="region of interest" description="Disordered" evidence="22">
    <location>
        <begin position="101"/>
        <end position="120"/>
    </location>
</feature>
<dbReference type="EC" id="6.1.1.11" evidence="4"/>
<evidence type="ECO:0000256" key="11">
    <source>
        <dbReference type="ARBA" id="ARBA00022833"/>
    </source>
</evidence>
<dbReference type="InterPro" id="IPR002314">
    <property type="entry name" value="aa-tRNA-synt_IIb"/>
</dbReference>
<feature type="domain" description="Aminoacyl-transfer RNA synthetases class-II family profile" evidence="24">
    <location>
        <begin position="352"/>
        <end position="581"/>
    </location>
</feature>
<keyword evidence="14" id="KW-0539">Nucleus</keyword>
<keyword evidence="8" id="KW-0479">Metal-binding</keyword>
<proteinExistence type="inferred from homology"/>
<protein>
    <recommendedName>
        <fullName evidence="19">Zinc finger protein 593 homolog</fullName>
        <ecNumber evidence="4">6.1.1.11</ecNumber>
    </recommendedName>
    <alternativeName>
        <fullName evidence="15">Seryl-tRNA synthetase</fullName>
    </alternativeName>
</protein>
<dbReference type="EMBL" id="ODYU01004373">
    <property type="protein sequence ID" value="SOQ44187.1"/>
    <property type="molecule type" value="Genomic_DNA"/>
</dbReference>
<keyword evidence="21" id="KW-0175">Coiled coil</keyword>
<dbReference type="GO" id="GO:0008270">
    <property type="term" value="F:zinc ion binding"/>
    <property type="evidence" value="ECO:0007669"/>
    <property type="project" value="UniProtKB-KW"/>
</dbReference>
<evidence type="ECO:0000256" key="10">
    <source>
        <dbReference type="ARBA" id="ARBA00022771"/>
    </source>
</evidence>
<dbReference type="GO" id="GO:0005737">
    <property type="term" value="C:cytoplasm"/>
    <property type="evidence" value="ECO:0007669"/>
    <property type="project" value="UniProtKB-SubCell"/>
</dbReference>
<evidence type="ECO:0000256" key="8">
    <source>
        <dbReference type="ARBA" id="ARBA00022723"/>
    </source>
</evidence>
<evidence type="ECO:0000256" key="9">
    <source>
        <dbReference type="ARBA" id="ARBA00022741"/>
    </source>
</evidence>
<dbReference type="InterPro" id="IPR013087">
    <property type="entry name" value="Znf_C2H2_type"/>
</dbReference>
<keyword evidence="5" id="KW-0963">Cytoplasm</keyword>
<comment type="function">
    <text evidence="17">Involved in pre-60S ribosomal particles maturation by promoting the nuclear export of the 60S ribosome.</text>
</comment>
<dbReference type="SMART" id="SM00451">
    <property type="entry name" value="ZnF_U1"/>
    <property type="match status" value="1"/>
</dbReference>
<dbReference type="GO" id="GO:0006434">
    <property type="term" value="P:seryl-tRNA aminoacylation"/>
    <property type="evidence" value="ECO:0007669"/>
    <property type="project" value="InterPro"/>
</dbReference>
<evidence type="ECO:0000256" key="15">
    <source>
        <dbReference type="ARBA" id="ARBA00031113"/>
    </source>
</evidence>
<organism evidence="25">
    <name type="scientific">Spodoptera frugiperda</name>
    <name type="common">Fall armyworm</name>
    <dbReference type="NCBI Taxonomy" id="7108"/>
    <lineage>
        <taxon>Eukaryota</taxon>
        <taxon>Metazoa</taxon>
        <taxon>Ecdysozoa</taxon>
        <taxon>Arthropoda</taxon>
        <taxon>Hexapoda</taxon>
        <taxon>Insecta</taxon>
        <taxon>Pterygota</taxon>
        <taxon>Neoptera</taxon>
        <taxon>Endopterygota</taxon>
        <taxon>Lepidoptera</taxon>
        <taxon>Glossata</taxon>
        <taxon>Ditrysia</taxon>
        <taxon>Noctuoidea</taxon>
        <taxon>Noctuidae</taxon>
        <taxon>Amphipyrinae</taxon>
        <taxon>Spodoptera</taxon>
    </lineage>
</organism>
<sequence>MTYKRKKYHHGDTHLKKRWRVRNRKKDLDQIDEDIKEENAEKLLNQSVDLDLPGAAQHYCIHCARYFINEQSLNDHFKTKVHKRRLKALELEPYTIEESERAAGHGNFKQPSKRKIVGQNVAKSDEDGDAIIDDATPSKKTKPNENDAVFRKAWDCKILQRRHSALFVSGAKATENYVYITPHVDFPERTQQKDAFIKVLQRRKADIDLVKVEGLWKVYQDLNMKKAEYIKKKEEISRQLGKLIKNEPDSEETKKLKMQSDFIKENIKKLKSPLWSAEEAAIVEYLKIPNDLHSRTPDGNNEVLFTHLSKPQNTKHHLQIGKELNIIDFKKNENYYLLGNGAMFELGAKFYFSKILKDSSFVQFSNPDFVKSMIIEGCGKDHTNPDISFILHHNEDNKVNVDSRLHLTGGGSLCSFLAYHAKNIMYAKVLPLKYFTMGRQYVPAVSNEDSLFNVSQSSVIEMFGITKTEQDQDAFLEEVIDILKLAYTKLGYHFRLSLVSAEKLEMWESLRVAVEMYSTSLKDYVEVGNVSLSGDFISKRLMFMYKENNENKFPCLISGTVLNVPKLLACALEQDESFTVPNFVKIERYLRTEE</sequence>
<evidence type="ECO:0000256" key="21">
    <source>
        <dbReference type="SAM" id="Coils"/>
    </source>
</evidence>
<evidence type="ECO:0000256" key="19">
    <source>
        <dbReference type="ARBA" id="ARBA00068297"/>
    </source>
</evidence>
<evidence type="ECO:0000256" key="6">
    <source>
        <dbReference type="ARBA" id="ARBA00022517"/>
    </source>
</evidence>
<evidence type="ECO:0000259" key="24">
    <source>
        <dbReference type="PROSITE" id="PS50862"/>
    </source>
</evidence>
<dbReference type="SUPFAM" id="SSF57667">
    <property type="entry name" value="beta-beta-alpha zinc fingers"/>
    <property type="match status" value="1"/>
</dbReference>
<comment type="subcellular location">
    <subcellularLocation>
        <location evidence="2">Cytoplasm</location>
    </subcellularLocation>
    <subcellularLocation>
        <location evidence="1">Nucleus</location>
    </subcellularLocation>
</comment>
<evidence type="ECO:0000256" key="16">
    <source>
        <dbReference type="ARBA" id="ARBA00038064"/>
    </source>
</evidence>
<dbReference type="InterPro" id="IPR006195">
    <property type="entry name" value="aa-tRNA-synth_II"/>
</dbReference>
<keyword evidence="6" id="KW-0690">Ribosome biogenesis</keyword>
<keyword evidence="7" id="KW-0436">Ligase</keyword>
<dbReference type="PANTHER" id="PTHR11778">
    <property type="entry name" value="SERYL-TRNA SYNTHETASE"/>
    <property type="match status" value="1"/>
</dbReference>
<evidence type="ECO:0000313" key="25">
    <source>
        <dbReference type="EMBL" id="SOQ44187.1"/>
    </source>
</evidence>
<dbReference type="SUPFAM" id="SSF55681">
    <property type="entry name" value="Class II aaRS and biotin synthetases"/>
    <property type="match status" value="1"/>
</dbReference>
<evidence type="ECO:0000256" key="4">
    <source>
        <dbReference type="ARBA" id="ARBA00012840"/>
    </source>
</evidence>
<dbReference type="GO" id="GO:0042254">
    <property type="term" value="P:ribosome biogenesis"/>
    <property type="evidence" value="ECO:0007669"/>
    <property type="project" value="UniProtKB-KW"/>
</dbReference>
<dbReference type="Gene3D" id="3.30.930.10">
    <property type="entry name" value="Bira Bifunctional Protein, Domain 2"/>
    <property type="match status" value="1"/>
</dbReference>
<dbReference type="GO" id="GO:0004828">
    <property type="term" value="F:serine-tRNA ligase activity"/>
    <property type="evidence" value="ECO:0007669"/>
    <property type="project" value="UniProtKB-EC"/>
</dbReference>
<dbReference type="Pfam" id="PF12171">
    <property type="entry name" value="zf-C2H2_jaz"/>
    <property type="match status" value="1"/>
</dbReference>
<dbReference type="GO" id="GO:0043021">
    <property type="term" value="F:ribonucleoprotein complex binding"/>
    <property type="evidence" value="ECO:0007669"/>
    <property type="project" value="UniProtKB-ARBA"/>
</dbReference>
<evidence type="ECO:0000256" key="1">
    <source>
        <dbReference type="ARBA" id="ARBA00004123"/>
    </source>
</evidence>
<dbReference type="PROSITE" id="PS50157">
    <property type="entry name" value="ZINC_FINGER_C2H2_2"/>
    <property type="match status" value="1"/>
</dbReference>
<reference evidence="25" key="1">
    <citation type="submission" date="2016-07" db="EMBL/GenBank/DDBJ databases">
        <authorList>
            <person name="Bretaudeau A."/>
        </authorList>
    </citation>
    <scope>NUCLEOTIDE SEQUENCE</scope>
    <source>
        <strain evidence="25">Rice</strain>
        <tissue evidence="25">Whole body</tissue>
    </source>
</reference>
<dbReference type="InterPro" id="IPR045864">
    <property type="entry name" value="aa-tRNA-synth_II/BPL/LPL"/>
</dbReference>
<comment type="subunit">
    <text evidence="18">Associates with pre-60S ribosomal particles; released from the pre-60S particle very early in the cytoplasm.</text>
</comment>
<dbReference type="InterPro" id="IPR036236">
    <property type="entry name" value="Znf_C2H2_sf"/>
</dbReference>
<evidence type="ECO:0000256" key="22">
    <source>
        <dbReference type="SAM" id="MobiDB-lite"/>
    </source>
</evidence>
<dbReference type="AlphaFoldDB" id="A0A2H1VTP7"/>
<evidence type="ECO:0000256" key="14">
    <source>
        <dbReference type="ARBA" id="ARBA00023242"/>
    </source>
</evidence>
<dbReference type="GO" id="GO:0005634">
    <property type="term" value="C:nucleus"/>
    <property type="evidence" value="ECO:0007669"/>
    <property type="project" value="UniProtKB-SubCell"/>
</dbReference>
<evidence type="ECO:0000256" key="13">
    <source>
        <dbReference type="ARBA" id="ARBA00023146"/>
    </source>
</evidence>
<keyword evidence="10 20" id="KW-0863">Zinc-finger</keyword>
<feature type="coiled-coil region" evidence="21">
    <location>
        <begin position="219"/>
        <end position="246"/>
    </location>
</feature>
<evidence type="ECO:0000256" key="7">
    <source>
        <dbReference type="ARBA" id="ARBA00022598"/>
    </source>
</evidence>
<evidence type="ECO:0000256" key="18">
    <source>
        <dbReference type="ARBA" id="ARBA00065398"/>
    </source>
</evidence>
<dbReference type="GO" id="GO:0003676">
    <property type="term" value="F:nucleic acid binding"/>
    <property type="evidence" value="ECO:0007669"/>
    <property type="project" value="InterPro"/>
</dbReference>
<keyword evidence="12" id="KW-0067">ATP-binding</keyword>
<evidence type="ECO:0000256" key="2">
    <source>
        <dbReference type="ARBA" id="ARBA00004496"/>
    </source>
</evidence>
<keyword evidence="9" id="KW-0547">Nucleotide-binding</keyword>
<evidence type="ECO:0000259" key="23">
    <source>
        <dbReference type="PROSITE" id="PS50157"/>
    </source>
</evidence>
<dbReference type="FunFam" id="3.30.160.60:FF:000299">
    <property type="entry name" value="Zinc finger protein 593"/>
    <property type="match status" value="1"/>
</dbReference>